<dbReference type="Proteomes" id="UP000046155">
    <property type="component" value="Unassembled WGS sequence"/>
</dbReference>
<keyword evidence="6" id="KW-1185">Reference proteome</keyword>
<dbReference type="Gene3D" id="3.40.50.2300">
    <property type="match status" value="1"/>
</dbReference>
<protein>
    <submittedName>
        <fullName evidence="5">Transcriptional regulator, LuxR family</fullName>
    </submittedName>
</protein>
<evidence type="ECO:0000313" key="5">
    <source>
        <dbReference type="EMBL" id="CEO88296.1"/>
    </source>
</evidence>
<organism evidence="5 6">
    <name type="scientific">Syntrophaceticus schinkii</name>
    <dbReference type="NCBI Taxonomy" id="499207"/>
    <lineage>
        <taxon>Bacteria</taxon>
        <taxon>Bacillati</taxon>
        <taxon>Bacillota</taxon>
        <taxon>Clostridia</taxon>
        <taxon>Thermoanaerobacterales</taxon>
        <taxon>Thermoanaerobacterales Family III. Incertae Sedis</taxon>
        <taxon>Syntrophaceticus</taxon>
    </lineage>
</organism>
<name>A0A0B7MK55_9FIRM</name>
<dbReference type="GO" id="GO:0006355">
    <property type="term" value="P:regulation of DNA-templated transcription"/>
    <property type="evidence" value="ECO:0007669"/>
    <property type="project" value="InterPro"/>
</dbReference>
<dbReference type="SMART" id="SM00421">
    <property type="entry name" value="HTH_LUXR"/>
    <property type="match status" value="1"/>
</dbReference>
<dbReference type="AlphaFoldDB" id="A0A0B7MK55"/>
<dbReference type="PROSITE" id="PS50043">
    <property type="entry name" value="HTH_LUXR_2"/>
    <property type="match status" value="1"/>
</dbReference>
<evidence type="ECO:0000259" key="4">
    <source>
        <dbReference type="PROSITE" id="PS50043"/>
    </source>
</evidence>
<dbReference type="PRINTS" id="PR00038">
    <property type="entry name" value="HTHLUXR"/>
</dbReference>
<keyword evidence="2" id="KW-0238">DNA-binding</keyword>
<feature type="domain" description="HTH luxR-type" evidence="4">
    <location>
        <begin position="135"/>
        <end position="200"/>
    </location>
</feature>
<dbReference type="RefSeq" id="WP_044664487.1">
    <property type="nucleotide sequence ID" value="NZ_CDRZ01000079.1"/>
</dbReference>
<evidence type="ECO:0000256" key="3">
    <source>
        <dbReference type="ARBA" id="ARBA00023163"/>
    </source>
</evidence>
<dbReference type="PANTHER" id="PTHR44688:SF16">
    <property type="entry name" value="DNA-BINDING TRANSCRIPTIONAL ACTIVATOR DEVR_DOSR"/>
    <property type="match status" value="1"/>
</dbReference>
<dbReference type="CDD" id="cd06170">
    <property type="entry name" value="LuxR_C_like"/>
    <property type="match status" value="1"/>
</dbReference>
<gene>
    <name evidence="5" type="ORF">SSCH_170030</name>
</gene>
<dbReference type="Pfam" id="PF00196">
    <property type="entry name" value="GerE"/>
    <property type="match status" value="1"/>
</dbReference>
<proteinExistence type="predicted"/>
<evidence type="ECO:0000256" key="1">
    <source>
        <dbReference type="ARBA" id="ARBA00023015"/>
    </source>
</evidence>
<keyword evidence="3" id="KW-0804">Transcription</keyword>
<evidence type="ECO:0000256" key="2">
    <source>
        <dbReference type="ARBA" id="ARBA00023125"/>
    </source>
</evidence>
<dbReference type="GO" id="GO:0003677">
    <property type="term" value="F:DNA binding"/>
    <property type="evidence" value="ECO:0007669"/>
    <property type="project" value="UniProtKB-KW"/>
</dbReference>
<dbReference type="InterPro" id="IPR016032">
    <property type="entry name" value="Sig_transdc_resp-reg_C-effctor"/>
</dbReference>
<reference evidence="6" key="1">
    <citation type="submission" date="2015-01" db="EMBL/GenBank/DDBJ databases">
        <authorList>
            <person name="Manzoor Shahid"/>
            <person name="Zubair Saima"/>
        </authorList>
    </citation>
    <scope>NUCLEOTIDE SEQUENCE [LARGE SCALE GENOMIC DNA]</scope>
    <source>
        <strain evidence="6">Sp3</strain>
    </source>
</reference>
<dbReference type="EMBL" id="CDRZ01000079">
    <property type="protein sequence ID" value="CEO88296.1"/>
    <property type="molecule type" value="Genomic_DNA"/>
</dbReference>
<evidence type="ECO:0000313" key="6">
    <source>
        <dbReference type="Proteomes" id="UP000046155"/>
    </source>
</evidence>
<accession>A0A0B7MK55</accession>
<dbReference type="PANTHER" id="PTHR44688">
    <property type="entry name" value="DNA-BINDING TRANSCRIPTIONAL ACTIVATOR DEVR_DOSR"/>
    <property type="match status" value="1"/>
</dbReference>
<dbReference type="SUPFAM" id="SSF46894">
    <property type="entry name" value="C-terminal effector domain of the bipartite response regulators"/>
    <property type="match status" value="1"/>
</dbReference>
<keyword evidence="1" id="KW-0805">Transcription regulation</keyword>
<sequence>MISSNSVEWRESLAAAFKKSSIFRVLGTFPTTDIIEIASNNYPDVIILEVNTDDPLPVISGINVKSPFSQLVIILHDPSNYDMFELVRSGIKGCLPVRLLPKQIVYAVELIVDAGVLCIPRFGQEYNGKRGTTETSLLLSSLTRRELDVLSLLGRGHTNQEIASDLYISESTVKSHLRSIFRKLGVKKRHEAQAIALQEGLSDSK</sequence>
<dbReference type="InterPro" id="IPR000792">
    <property type="entry name" value="Tscrpt_reg_LuxR_C"/>
</dbReference>
<dbReference type="PROSITE" id="PS00622">
    <property type="entry name" value="HTH_LUXR_1"/>
    <property type="match status" value="1"/>
</dbReference>